<dbReference type="InterPro" id="IPR017972">
    <property type="entry name" value="Cyt_P450_CS"/>
</dbReference>
<accession>A0ABR2DLG8</accession>
<keyword evidence="7" id="KW-0560">Oxidoreductase</keyword>
<proteinExistence type="inferred from homology"/>
<evidence type="ECO:0000256" key="11">
    <source>
        <dbReference type="SAM" id="MobiDB-lite"/>
    </source>
</evidence>
<keyword evidence="6 12" id="KW-1133">Transmembrane helix</keyword>
<evidence type="ECO:0000256" key="5">
    <source>
        <dbReference type="ARBA" id="ARBA00022723"/>
    </source>
</evidence>
<feature type="compositionally biased region" description="Basic and acidic residues" evidence="11">
    <location>
        <begin position="407"/>
        <end position="419"/>
    </location>
</feature>
<evidence type="ECO:0000256" key="9">
    <source>
        <dbReference type="ARBA" id="ARBA00023033"/>
    </source>
</evidence>
<reference evidence="13 14" key="1">
    <citation type="journal article" date="2024" name="G3 (Bethesda)">
        <title>Genome assembly of Hibiscus sabdariffa L. provides insights into metabolisms of medicinal natural products.</title>
        <authorList>
            <person name="Kim T."/>
        </authorList>
    </citation>
    <scope>NUCLEOTIDE SEQUENCE [LARGE SCALE GENOMIC DNA]</scope>
    <source>
        <strain evidence="13">TK-2024</strain>
        <tissue evidence="13">Old leaves</tissue>
    </source>
</reference>
<organism evidence="13 14">
    <name type="scientific">Hibiscus sabdariffa</name>
    <name type="common">roselle</name>
    <dbReference type="NCBI Taxonomy" id="183260"/>
    <lineage>
        <taxon>Eukaryota</taxon>
        <taxon>Viridiplantae</taxon>
        <taxon>Streptophyta</taxon>
        <taxon>Embryophyta</taxon>
        <taxon>Tracheophyta</taxon>
        <taxon>Spermatophyta</taxon>
        <taxon>Magnoliopsida</taxon>
        <taxon>eudicotyledons</taxon>
        <taxon>Gunneridae</taxon>
        <taxon>Pentapetalae</taxon>
        <taxon>rosids</taxon>
        <taxon>malvids</taxon>
        <taxon>Malvales</taxon>
        <taxon>Malvaceae</taxon>
        <taxon>Malvoideae</taxon>
        <taxon>Hibiscus</taxon>
    </lineage>
</organism>
<dbReference type="SUPFAM" id="SSF48264">
    <property type="entry name" value="Cytochrome P450"/>
    <property type="match status" value="2"/>
</dbReference>
<dbReference type="Proteomes" id="UP001472677">
    <property type="component" value="Unassembled WGS sequence"/>
</dbReference>
<evidence type="ECO:0000256" key="4">
    <source>
        <dbReference type="ARBA" id="ARBA00022692"/>
    </source>
</evidence>
<dbReference type="PROSITE" id="PS00086">
    <property type="entry name" value="CYTOCHROME_P450"/>
    <property type="match status" value="2"/>
</dbReference>
<evidence type="ECO:0000256" key="1">
    <source>
        <dbReference type="ARBA" id="ARBA00004167"/>
    </source>
</evidence>
<evidence type="ECO:0000256" key="12">
    <source>
        <dbReference type="SAM" id="Phobius"/>
    </source>
</evidence>
<evidence type="ECO:0000256" key="7">
    <source>
        <dbReference type="ARBA" id="ARBA00023002"/>
    </source>
</evidence>
<keyword evidence="3" id="KW-0349">Heme</keyword>
<feature type="transmembrane region" description="Helical" evidence="12">
    <location>
        <begin position="6"/>
        <end position="24"/>
    </location>
</feature>
<dbReference type="PANTHER" id="PTHR47947:SF62">
    <property type="entry name" value="CYTOCHROME P450, FAMILY 81, SUBFAMILY D, POLYPEPTIDE 5"/>
    <property type="match status" value="1"/>
</dbReference>
<dbReference type="PRINTS" id="PR00463">
    <property type="entry name" value="EP450I"/>
</dbReference>
<feature type="region of interest" description="Disordered" evidence="11">
    <location>
        <begin position="402"/>
        <end position="426"/>
    </location>
</feature>
<keyword evidence="10 12" id="KW-0472">Membrane</keyword>
<comment type="similarity">
    <text evidence="2">Belongs to the cytochrome P450 family.</text>
</comment>
<evidence type="ECO:0000256" key="3">
    <source>
        <dbReference type="ARBA" id="ARBA00022617"/>
    </source>
</evidence>
<keyword evidence="4 12" id="KW-0812">Transmembrane</keyword>
<evidence type="ECO:0000313" key="14">
    <source>
        <dbReference type="Proteomes" id="UP001472677"/>
    </source>
</evidence>
<dbReference type="InterPro" id="IPR002401">
    <property type="entry name" value="Cyt_P450_E_grp-I"/>
</dbReference>
<dbReference type="InterPro" id="IPR001128">
    <property type="entry name" value="Cyt_P450"/>
</dbReference>
<dbReference type="Pfam" id="PF00067">
    <property type="entry name" value="p450"/>
    <property type="match status" value="2"/>
</dbReference>
<evidence type="ECO:0000256" key="10">
    <source>
        <dbReference type="ARBA" id="ARBA00023136"/>
    </source>
</evidence>
<dbReference type="PANTHER" id="PTHR47947">
    <property type="entry name" value="CYTOCHROME P450 82C3-RELATED"/>
    <property type="match status" value="1"/>
</dbReference>
<keyword evidence="8" id="KW-0408">Iron</keyword>
<evidence type="ECO:0000256" key="2">
    <source>
        <dbReference type="ARBA" id="ARBA00010617"/>
    </source>
</evidence>
<evidence type="ECO:0008006" key="15">
    <source>
        <dbReference type="Google" id="ProtNLM"/>
    </source>
</evidence>
<sequence length="940" mass="105105">MEGTTILYSSLSFVFLVICLKLLFPSKNLPPSPPSLPILGHLHLLKPPVHRFYHSLSQKYGPVFSLRLGSRLVVVVSSSTVAEECFTKNDVVLANRPKLIMGKHFGYNYTTVSTSSYGDHWRNLRRLGAIEIFSSSRLNAFASVRKDEVLRLLVKLSRDSRQGFAKVELKSMLTDLTFNNIMRMVAGKRYYGDEVTNEDEAKEFREVIAETFRNGGAATPADFLPAVNWFGGFENKVKKLGKKLDGLLQKLIDEHRCKKQENNTSMIDHLLSLQQSDPHYYSDEIIKGLILVLILAGTDTTAVTLEWAMSNLLNHPQVLRKAKVEIDSEIGEENLIDEPDVSKLKYLQSIVLETLRLHPALPLLLPHMPSSDCTIGGYDVPHGTIVLVNVWSIHRDPNSWEDPTSFKPERFGSGERLEGNDPSGTHKLMPFGLGRRTCPGAGLAQRVVGLTLGALIQCFEWGRVDDKEIDMAEGAGSTMPKAHPLEALCRARPIYGPVFSLRLGSQLLVVVSSSTAVEECFTKNDVVLANRPKLIMGKYFGFNYTTVSASSYGDHWRNLRRIGAIEIFSSSRLNTFSSVRKDEVRWLLVKLSRDSRQGFARVELKSMLSDLTLNNILRMVAGKRFYGDEEKGEDEAREFRELIAKAISYAGTGNLADFLPVLNWFGGYEKKVKKLWKKMNGLLQKLIDEKRCKKLENNNNTTCMIDHLLNLQQSDPHYYTDEIIKGLILVLIFAGTDTSAVTLEWAMSNLLNHPGVLNKAKAEIDREVGEENLIDESDVPKLKYLQSIILETLRLHPAAPLLLPHMPSSDCTIGGYDVPCGAFVLVNAWSIHRDPKSWDDPTSFNPERFENGEKLGGNDHLGSYKLIPFGSGRRACPGAGLAQRVVGLTLGAMIQCFEWERIDSKEIDMVEGTGGTMPKARPLKALCKARPIVNKALYNN</sequence>
<dbReference type="CDD" id="cd20653">
    <property type="entry name" value="CYP81"/>
    <property type="match status" value="2"/>
</dbReference>
<protein>
    <recommendedName>
        <fullName evidence="15">Cytochrome P450</fullName>
    </recommendedName>
</protein>
<dbReference type="InterPro" id="IPR036396">
    <property type="entry name" value="Cyt_P450_sf"/>
</dbReference>
<name>A0ABR2DLG8_9ROSI</name>
<keyword evidence="5" id="KW-0479">Metal-binding</keyword>
<comment type="subcellular location">
    <subcellularLocation>
        <location evidence="1">Membrane</location>
        <topology evidence="1">Single-pass membrane protein</topology>
    </subcellularLocation>
</comment>
<keyword evidence="14" id="KW-1185">Reference proteome</keyword>
<evidence type="ECO:0000256" key="8">
    <source>
        <dbReference type="ARBA" id="ARBA00023004"/>
    </source>
</evidence>
<dbReference type="EMBL" id="JBBPBM010000024">
    <property type="protein sequence ID" value="KAK8541717.1"/>
    <property type="molecule type" value="Genomic_DNA"/>
</dbReference>
<dbReference type="Gene3D" id="1.10.630.10">
    <property type="entry name" value="Cytochrome P450"/>
    <property type="match status" value="2"/>
</dbReference>
<keyword evidence="9" id="KW-0503">Monooxygenase</keyword>
<dbReference type="PRINTS" id="PR00385">
    <property type="entry name" value="P450"/>
</dbReference>
<evidence type="ECO:0000256" key="6">
    <source>
        <dbReference type="ARBA" id="ARBA00022989"/>
    </source>
</evidence>
<gene>
    <name evidence="13" type="ORF">V6N12_014344</name>
</gene>
<dbReference type="InterPro" id="IPR050651">
    <property type="entry name" value="Plant_Cytochrome_P450_Monoox"/>
</dbReference>
<evidence type="ECO:0000313" key="13">
    <source>
        <dbReference type="EMBL" id="KAK8541717.1"/>
    </source>
</evidence>
<comment type="caution">
    <text evidence="13">The sequence shown here is derived from an EMBL/GenBank/DDBJ whole genome shotgun (WGS) entry which is preliminary data.</text>
</comment>